<dbReference type="EMBL" id="HG739190">
    <property type="protein sequence ID" value="CDP15748.1"/>
    <property type="molecule type" value="Genomic_DNA"/>
</dbReference>
<dbReference type="OrthoDB" id="1937644at2759"/>
<proteinExistence type="predicted"/>
<keyword evidence="1" id="KW-1133">Transmembrane helix</keyword>
<sequence>MAASTAGAFFVYPASHLSLRPYHHHHQQQLLRWLQSPPQPPHPCSADLHLLIRPWVPSILPGKRSGFLSISSSAVSCLISGVDGGGVSDAFVSTRKSRFSREFPVIANMLKRIEPLDVSVISKGVSDSTKDSMKQTISAMLGLLPSNQFSVTVYDSIGWEMLIQIGWSKLFRYTLWNAEYRISLMRNFDITMDISKDYQHLKENGVLELKGKQSEEAEGIARVDGCAEVLDRKQGDSLRNSFVFVVFTVDLNKAVSLYFLFPLYLMGEITITSWLFQCSWLI</sequence>
<keyword evidence="1" id="KW-0472">Membrane</keyword>
<accession>A0A068V799</accession>
<dbReference type="PANTHER" id="PTHR33598:SF10">
    <property type="entry name" value="SEED MATURATION-LIKE PROTEIN"/>
    <property type="match status" value="1"/>
</dbReference>
<keyword evidence="3" id="KW-1185">Reference proteome</keyword>
<dbReference type="Gramene" id="CDP15748">
    <property type="protein sequence ID" value="CDP15748"/>
    <property type="gene ID" value="GSCOC_T00015794001"/>
</dbReference>
<dbReference type="InParanoid" id="A0A068V799"/>
<dbReference type="Pfam" id="PF05542">
    <property type="entry name" value="DUF760"/>
    <property type="match status" value="1"/>
</dbReference>
<organism evidence="2 3">
    <name type="scientific">Coffea canephora</name>
    <name type="common">Robusta coffee</name>
    <dbReference type="NCBI Taxonomy" id="49390"/>
    <lineage>
        <taxon>Eukaryota</taxon>
        <taxon>Viridiplantae</taxon>
        <taxon>Streptophyta</taxon>
        <taxon>Embryophyta</taxon>
        <taxon>Tracheophyta</taxon>
        <taxon>Spermatophyta</taxon>
        <taxon>Magnoliopsida</taxon>
        <taxon>eudicotyledons</taxon>
        <taxon>Gunneridae</taxon>
        <taxon>Pentapetalae</taxon>
        <taxon>asterids</taxon>
        <taxon>lamiids</taxon>
        <taxon>Gentianales</taxon>
        <taxon>Rubiaceae</taxon>
        <taxon>Ixoroideae</taxon>
        <taxon>Gardenieae complex</taxon>
        <taxon>Bertiereae - Coffeeae clade</taxon>
        <taxon>Coffeeae</taxon>
        <taxon>Coffea</taxon>
    </lineage>
</organism>
<evidence type="ECO:0000313" key="3">
    <source>
        <dbReference type="Proteomes" id="UP000295252"/>
    </source>
</evidence>
<dbReference type="PhylomeDB" id="A0A068V799"/>
<dbReference type="PANTHER" id="PTHR33598">
    <property type="entry name" value="OS02G0833400 PROTEIN"/>
    <property type="match status" value="1"/>
</dbReference>
<evidence type="ECO:0000256" key="1">
    <source>
        <dbReference type="SAM" id="Phobius"/>
    </source>
</evidence>
<protein>
    <submittedName>
        <fullName evidence="2">DH200=94 genomic scaffold, scaffold_106</fullName>
    </submittedName>
</protein>
<feature type="transmembrane region" description="Helical" evidence="1">
    <location>
        <begin position="242"/>
        <end position="265"/>
    </location>
</feature>
<keyword evidence="1" id="KW-0812">Transmembrane</keyword>
<reference evidence="3" key="1">
    <citation type="journal article" date="2014" name="Science">
        <title>The coffee genome provides insight into the convergent evolution of caffeine biosynthesis.</title>
        <authorList>
            <person name="Denoeud F."/>
            <person name="Carretero-Paulet L."/>
            <person name="Dereeper A."/>
            <person name="Droc G."/>
            <person name="Guyot R."/>
            <person name="Pietrella M."/>
            <person name="Zheng C."/>
            <person name="Alberti A."/>
            <person name="Anthony F."/>
            <person name="Aprea G."/>
            <person name="Aury J.M."/>
            <person name="Bento P."/>
            <person name="Bernard M."/>
            <person name="Bocs S."/>
            <person name="Campa C."/>
            <person name="Cenci A."/>
            <person name="Combes M.C."/>
            <person name="Crouzillat D."/>
            <person name="Da Silva C."/>
            <person name="Daddiego L."/>
            <person name="De Bellis F."/>
            <person name="Dussert S."/>
            <person name="Garsmeur O."/>
            <person name="Gayraud T."/>
            <person name="Guignon V."/>
            <person name="Jahn K."/>
            <person name="Jamilloux V."/>
            <person name="Joet T."/>
            <person name="Labadie K."/>
            <person name="Lan T."/>
            <person name="Leclercq J."/>
            <person name="Lepelley M."/>
            <person name="Leroy T."/>
            <person name="Li L.T."/>
            <person name="Librado P."/>
            <person name="Lopez L."/>
            <person name="Munoz A."/>
            <person name="Noel B."/>
            <person name="Pallavicini A."/>
            <person name="Perrotta G."/>
            <person name="Poncet V."/>
            <person name="Pot D."/>
            <person name="Priyono X."/>
            <person name="Rigoreau M."/>
            <person name="Rouard M."/>
            <person name="Rozas J."/>
            <person name="Tranchant-Dubreuil C."/>
            <person name="VanBuren R."/>
            <person name="Zhang Q."/>
            <person name="Andrade A.C."/>
            <person name="Argout X."/>
            <person name="Bertrand B."/>
            <person name="de Kochko A."/>
            <person name="Graziosi G."/>
            <person name="Henry R.J."/>
            <person name="Jayarama X."/>
            <person name="Ming R."/>
            <person name="Nagai C."/>
            <person name="Rounsley S."/>
            <person name="Sankoff D."/>
            <person name="Giuliano G."/>
            <person name="Albert V.A."/>
            <person name="Wincker P."/>
            <person name="Lashermes P."/>
        </authorList>
    </citation>
    <scope>NUCLEOTIDE SEQUENCE [LARGE SCALE GENOMIC DNA]</scope>
    <source>
        <strain evidence="3">cv. DH200-94</strain>
    </source>
</reference>
<gene>
    <name evidence="2" type="ORF">GSCOC_T00015794001</name>
</gene>
<dbReference type="InterPro" id="IPR008479">
    <property type="entry name" value="DUF760"/>
</dbReference>
<dbReference type="AlphaFoldDB" id="A0A068V799"/>
<evidence type="ECO:0000313" key="2">
    <source>
        <dbReference type="EMBL" id="CDP15748.1"/>
    </source>
</evidence>
<dbReference type="Proteomes" id="UP000295252">
    <property type="component" value="Unassembled WGS sequence"/>
</dbReference>
<name>A0A068V799_COFCA</name>
<dbReference type="STRING" id="49390.A0A068V799"/>